<evidence type="ECO:0000256" key="1">
    <source>
        <dbReference type="SAM" id="MobiDB-lite"/>
    </source>
</evidence>
<reference evidence="3 4" key="1">
    <citation type="submission" date="2024-06" db="EMBL/GenBank/DDBJ databases">
        <title>Genomic Encyclopedia of Type Strains, Phase IV (KMG-IV): sequencing the most valuable type-strain genomes for metagenomic binning, comparative biology and taxonomic classification.</title>
        <authorList>
            <person name="Goeker M."/>
        </authorList>
    </citation>
    <scope>NUCLEOTIDE SEQUENCE [LARGE SCALE GENOMIC DNA]</scope>
    <source>
        <strain evidence="3 4">DSM 23520</strain>
    </source>
</reference>
<feature type="transmembrane region" description="Helical" evidence="2">
    <location>
        <begin position="5"/>
        <end position="23"/>
    </location>
</feature>
<keyword evidence="4" id="KW-1185">Reference proteome</keyword>
<dbReference type="Proteomes" id="UP001549167">
    <property type="component" value="Unassembled WGS sequence"/>
</dbReference>
<accession>A0ABV2KQT2</accession>
<proteinExistence type="predicted"/>
<evidence type="ECO:0000256" key="2">
    <source>
        <dbReference type="SAM" id="Phobius"/>
    </source>
</evidence>
<feature type="region of interest" description="Disordered" evidence="1">
    <location>
        <begin position="139"/>
        <end position="165"/>
    </location>
</feature>
<evidence type="ECO:0000313" key="3">
    <source>
        <dbReference type="EMBL" id="MET3681944.1"/>
    </source>
</evidence>
<evidence type="ECO:0000313" key="4">
    <source>
        <dbReference type="Proteomes" id="UP001549167"/>
    </source>
</evidence>
<dbReference type="EMBL" id="JBEPMX010000001">
    <property type="protein sequence ID" value="MET3681944.1"/>
    <property type="molecule type" value="Genomic_DNA"/>
</dbReference>
<keyword evidence="2" id="KW-1133">Transmembrane helix</keyword>
<evidence type="ECO:0008006" key="5">
    <source>
        <dbReference type="Google" id="ProtNLM"/>
    </source>
</evidence>
<keyword evidence="2" id="KW-0472">Membrane</keyword>
<feature type="compositionally biased region" description="Acidic residues" evidence="1">
    <location>
        <begin position="156"/>
        <end position="165"/>
    </location>
</feature>
<gene>
    <name evidence="3" type="ORF">ABID56_000023</name>
</gene>
<dbReference type="RefSeq" id="WP_354218276.1">
    <property type="nucleotide sequence ID" value="NZ_JBEPMX010000001.1"/>
</dbReference>
<protein>
    <recommendedName>
        <fullName evidence="5">DUF4340 domain-containing protein</fullName>
    </recommendedName>
</protein>
<keyword evidence="2" id="KW-0812">Transmembrane</keyword>
<name>A0ABV2KQT2_9BACI</name>
<sequence length="165" mass="18485">MKKTLIWSIAVGLAVIVLFYWMYQEPAPEPQTFAEIFTNDVGEVEQTEVLRRHDGQTDRASTTDSETTQAILDDLASMEVVEAGNELIEPDYIVSFDNQVVEFTDDRVMIFSQDGVTSYEILDQGTYLDTIESELSFETVQGGNNSSENSDNNDSSSEDNEEEAD</sequence>
<feature type="compositionally biased region" description="Low complexity" evidence="1">
    <location>
        <begin position="144"/>
        <end position="155"/>
    </location>
</feature>
<comment type="caution">
    <text evidence="3">The sequence shown here is derived from an EMBL/GenBank/DDBJ whole genome shotgun (WGS) entry which is preliminary data.</text>
</comment>
<organism evidence="3 4">
    <name type="scientific">Alkalibacillus flavidus</name>
    <dbReference type="NCBI Taxonomy" id="546021"/>
    <lineage>
        <taxon>Bacteria</taxon>
        <taxon>Bacillati</taxon>
        <taxon>Bacillota</taxon>
        <taxon>Bacilli</taxon>
        <taxon>Bacillales</taxon>
        <taxon>Bacillaceae</taxon>
        <taxon>Alkalibacillus</taxon>
    </lineage>
</organism>